<reference evidence="3 4" key="1">
    <citation type="submission" date="2024-09" db="EMBL/GenBank/DDBJ databases">
        <title>Genome sequencing and assembly of Phytophthora oleae, isolate VK10A, causative agent of rot of olive drupes.</title>
        <authorList>
            <person name="Conti Taguali S."/>
            <person name="Riolo M."/>
            <person name="La Spada F."/>
            <person name="Cacciola S.O."/>
            <person name="Dionisio G."/>
        </authorList>
    </citation>
    <scope>NUCLEOTIDE SEQUENCE [LARGE SCALE GENOMIC DNA]</scope>
    <source>
        <strain evidence="3 4">VK10A</strain>
    </source>
</reference>
<accession>A0ABD3FC88</accession>
<feature type="region of interest" description="Disordered" evidence="2">
    <location>
        <begin position="1"/>
        <end position="26"/>
    </location>
</feature>
<dbReference type="Proteomes" id="UP001632037">
    <property type="component" value="Unassembled WGS sequence"/>
</dbReference>
<keyword evidence="4" id="KW-1185">Reference proteome</keyword>
<evidence type="ECO:0000313" key="3">
    <source>
        <dbReference type="EMBL" id="KAL3663914.1"/>
    </source>
</evidence>
<evidence type="ECO:0000256" key="2">
    <source>
        <dbReference type="SAM" id="MobiDB-lite"/>
    </source>
</evidence>
<feature type="compositionally biased region" description="Basic residues" evidence="2">
    <location>
        <begin position="1"/>
        <end position="14"/>
    </location>
</feature>
<protein>
    <submittedName>
        <fullName evidence="3">Uncharacterized protein</fullName>
    </submittedName>
</protein>
<sequence>MPKERVRRGKRSPKRPGSQQCQYPGGRCMNKRTVKADGTLHWLCKMHRNRQNELQRERYRRTAKTNEKRNGVYSKDSDEDVAKPTQEEAVAWRNEAADNALDTMNRVQEELEEIEDRRRAERHVFLRKDIGRPEAQYGSSPTAENQPTHIPHDEVKRIGYLMRPPLDWIKQAGTVKFVRQVELQSWMNKMAIQVHIHSARNASRTPLTTIRRHYRQMLQELLRIHGRCCISWSKRFQWGMKKLLRIQLQIAQRFRLPKIR</sequence>
<evidence type="ECO:0000313" key="4">
    <source>
        <dbReference type="Proteomes" id="UP001632037"/>
    </source>
</evidence>
<organism evidence="3 4">
    <name type="scientific">Phytophthora oleae</name>
    <dbReference type="NCBI Taxonomy" id="2107226"/>
    <lineage>
        <taxon>Eukaryota</taxon>
        <taxon>Sar</taxon>
        <taxon>Stramenopiles</taxon>
        <taxon>Oomycota</taxon>
        <taxon>Peronosporomycetes</taxon>
        <taxon>Peronosporales</taxon>
        <taxon>Peronosporaceae</taxon>
        <taxon>Phytophthora</taxon>
    </lineage>
</organism>
<dbReference type="EMBL" id="JBIMZQ010000025">
    <property type="protein sequence ID" value="KAL3663914.1"/>
    <property type="molecule type" value="Genomic_DNA"/>
</dbReference>
<feature type="region of interest" description="Disordered" evidence="2">
    <location>
        <begin position="59"/>
        <end position="82"/>
    </location>
</feature>
<name>A0ABD3FC88_9STRA</name>
<dbReference type="AlphaFoldDB" id="A0ABD3FC88"/>
<evidence type="ECO:0000256" key="1">
    <source>
        <dbReference type="SAM" id="Coils"/>
    </source>
</evidence>
<feature type="coiled-coil region" evidence="1">
    <location>
        <begin position="94"/>
        <end position="124"/>
    </location>
</feature>
<keyword evidence="1" id="KW-0175">Coiled coil</keyword>
<comment type="caution">
    <text evidence="3">The sequence shown here is derived from an EMBL/GenBank/DDBJ whole genome shotgun (WGS) entry which is preliminary data.</text>
</comment>
<proteinExistence type="predicted"/>
<gene>
    <name evidence="3" type="ORF">V7S43_010803</name>
</gene>